<comment type="similarity">
    <text evidence="1">Belongs to the complex I NDUFA12 subunit family.</text>
</comment>
<proteinExistence type="inferred from homology"/>
<evidence type="ECO:0000256" key="2">
    <source>
        <dbReference type="SAM" id="MobiDB-lite"/>
    </source>
</evidence>
<evidence type="ECO:0000313" key="4">
    <source>
        <dbReference type="Proteomes" id="UP001392437"/>
    </source>
</evidence>
<sequence length="219" mass="24485">MSSANVGLVMRAWLRWKSLRLPWRKRFLVGSDLQGNTYWVFRLTGSAPPPTASDTPAFQSSADDTRWRRIVKYPRSAHLSDVQVPPVWHQWLRYQRQTPPTLAEQRLDVARRQRMKVLAAEADARWAAKPSFLDRPAAAAAAPDAAPPPSAASDIAQKDTADTTTTTTQVKQKSVAGGEKKTQTQEEEDKADPWKKATASGPSEEWQPAAWSPTNARRR</sequence>
<protein>
    <recommendedName>
        <fullName evidence="5">NADH dehydrogenase [ubiquinone] 1 alpha subcomplex subunit</fullName>
    </recommendedName>
</protein>
<evidence type="ECO:0008006" key="5">
    <source>
        <dbReference type="Google" id="ProtNLM"/>
    </source>
</evidence>
<evidence type="ECO:0000313" key="3">
    <source>
        <dbReference type="EMBL" id="KAK8115236.1"/>
    </source>
</evidence>
<dbReference type="AlphaFoldDB" id="A0AAW0QY12"/>
<comment type="caution">
    <text evidence="3">The sequence shown here is derived from an EMBL/GenBank/DDBJ whole genome shotgun (WGS) entry which is preliminary data.</text>
</comment>
<keyword evidence="4" id="KW-1185">Reference proteome</keyword>
<dbReference type="InterPro" id="IPR052618">
    <property type="entry name" value="ComplexI_NDUFA12"/>
</dbReference>
<dbReference type="Pfam" id="PF05071">
    <property type="entry name" value="NDUFA12"/>
    <property type="match status" value="1"/>
</dbReference>
<evidence type="ECO:0000256" key="1">
    <source>
        <dbReference type="ARBA" id="ARBA00007355"/>
    </source>
</evidence>
<reference evidence="3 4" key="1">
    <citation type="submission" date="2023-01" db="EMBL/GenBank/DDBJ databases">
        <title>Analysis of 21 Apiospora genomes using comparative genomics revels a genus with tremendous synthesis potential of carbohydrate active enzymes and secondary metabolites.</title>
        <authorList>
            <person name="Sorensen T."/>
        </authorList>
    </citation>
    <scope>NUCLEOTIDE SEQUENCE [LARGE SCALE GENOMIC DNA]</scope>
    <source>
        <strain evidence="3 4">CBS 117206</strain>
    </source>
</reference>
<dbReference type="GO" id="GO:0005739">
    <property type="term" value="C:mitochondrion"/>
    <property type="evidence" value="ECO:0007669"/>
    <property type="project" value="TreeGrafter"/>
</dbReference>
<organism evidence="3 4">
    <name type="scientific">Apiospora kogelbergensis</name>
    <dbReference type="NCBI Taxonomy" id="1337665"/>
    <lineage>
        <taxon>Eukaryota</taxon>
        <taxon>Fungi</taxon>
        <taxon>Dikarya</taxon>
        <taxon>Ascomycota</taxon>
        <taxon>Pezizomycotina</taxon>
        <taxon>Sordariomycetes</taxon>
        <taxon>Xylariomycetidae</taxon>
        <taxon>Amphisphaeriales</taxon>
        <taxon>Apiosporaceae</taxon>
        <taxon>Apiospora</taxon>
    </lineage>
</organism>
<dbReference type="InterPro" id="IPR007763">
    <property type="entry name" value="NDUFA12"/>
</dbReference>
<gene>
    <name evidence="3" type="ORF">PG999_007305</name>
</gene>
<name>A0AAW0QY12_9PEZI</name>
<dbReference type="Proteomes" id="UP001392437">
    <property type="component" value="Unassembled WGS sequence"/>
</dbReference>
<feature type="compositionally biased region" description="Low complexity" evidence="2">
    <location>
        <begin position="162"/>
        <end position="177"/>
    </location>
</feature>
<feature type="region of interest" description="Disordered" evidence="2">
    <location>
        <begin position="138"/>
        <end position="219"/>
    </location>
</feature>
<dbReference type="GO" id="GO:0045271">
    <property type="term" value="C:respiratory chain complex I"/>
    <property type="evidence" value="ECO:0007669"/>
    <property type="project" value="InterPro"/>
</dbReference>
<dbReference type="EMBL" id="JAQQWP010000006">
    <property type="protein sequence ID" value="KAK8115236.1"/>
    <property type="molecule type" value="Genomic_DNA"/>
</dbReference>
<dbReference type="GO" id="GO:0032981">
    <property type="term" value="P:mitochondrial respiratory chain complex I assembly"/>
    <property type="evidence" value="ECO:0007669"/>
    <property type="project" value="TreeGrafter"/>
</dbReference>
<dbReference type="PANTHER" id="PTHR32470:SF2">
    <property type="entry name" value="NADH DEHYDROGENASE [UBIQUINONE] 1 ALPHA SUBCOMPLEX ASSEMBLY FACTOR 2"/>
    <property type="match status" value="1"/>
</dbReference>
<dbReference type="PANTHER" id="PTHR32470">
    <property type="entry name" value="ADH DEHYDROGENASE [UBIQUINONE] 1 ALPHA SUBCOMPLEX ASSEMBLY FACTOR 2"/>
    <property type="match status" value="1"/>
</dbReference>
<accession>A0AAW0QY12</accession>